<protein>
    <submittedName>
        <fullName evidence="3">StrR-like regulatory protein</fullName>
    </submittedName>
</protein>
<feature type="compositionally biased region" description="Gly residues" evidence="1">
    <location>
        <begin position="235"/>
        <end position="250"/>
    </location>
</feature>
<dbReference type="SMART" id="SM00470">
    <property type="entry name" value="ParB"/>
    <property type="match status" value="1"/>
</dbReference>
<proteinExistence type="predicted"/>
<dbReference type="EMBL" id="CP003876">
    <property type="protein sequence ID" value="AFT99535.1"/>
    <property type="molecule type" value="Genomic_DNA"/>
</dbReference>
<feature type="region of interest" description="Disordered" evidence="1">
    <location>
        <begin position="220"/>
        <end position="274"/>
    </location>
</feature>
<dbReference type="AlphaFoldDB" id="K0EVE0"/>
<evidence type="ECO:0000313" key="4">
    <source>
        <dbReference type="Proteomes" id="UP000006304"/>
    </source>
</evidence>
<dbReference type="InterPro" id="IPR003115">
    <property type="entry name" value="ParB_N"/>
</dbReference>
<name>K0EVE0_NOCB7</name>
<feature type="domain" description="ParB-like N-terminal" evidence="2">
    <location>
        <begin position="31"/>
        <end position="115"/>
    </location>
</feature>
<evidence type="ECO:0000313" key="3">
    <source>
        <dbReference type="EMBL" id="AFT99535.1"/>
    </source>
</evidence>
<dbReference type="STRING" id="1133849.O3I_007865"/>
<dbReference type="eggNOG" id="COG1475">
    <property type="taxonomic scope" value="Bacteria"/>
</dbReference>
<dbReference type="Proteomes" id="UP000006304">
    <property type="component" value="Chromosome"/>
</dbReference>
<dbReference type="Gene3D" id="3.90.1530.10">
    <property type="entry name" value="Conserved hypothetical protein from pyrococcus furiosus pfu- 392566-001, ParB domain"/>
    <property type="match status" value="1"/>
</dbReference>
<organism evidence="3 4">
    <name type="scientific">Nocardia brasiliensis (strain ATCC 700358 / HUJEG-1)</name>
    <dbReference type="NCBI Taxonomy" id="1133849"/>
    <lineage>
        <taxon>Bacteria</taxon>
        <taxon>Bacillati</taxon>
        <taxon>Actinomycetota</taxon>
        <taxon>Actinomycetes</taxon>
        <taxon>Mycobacteriales</taxon>
        <taxon>Nocardiaceae</taxon>
        <taxon>Nocardia</taxon>
    </lineage>
</organism>
<evidence type="ECO:0000256" key="1">
    <source>
        <dbReference type="SAM" id="MobiDB-lite"/>
    </source>
</evidence>
<dbReference type="KEGG" id="nbr:O3I_007865"/>
<gene>
    <name evidence="3" type="ORF">O3I_007865</name>
</gene>
<accession>K0EVE0</accession>
<keyword evidence="4" id="KW-1185">Reference proteome</keyword>
<reference evidence="3 4" key="1">
    <citation type="journal article" date="2012" name="J. Bacteriol.">
        <title>Complete genome sequence of Nocardia brasiliensis HUJEG-1.</title>
        <authorList>
            <person name="Vera-Cabrera L."/>
            <person name="Ortiz-Lopez R."/>
            <person name="Elizondo-Gonzalez R."/>
            <person name="Perez-Maya A.A."/>
            <person name="Ocampo-Candiani J."/>
        </authorList>
    </citation>
    <scope>NUCLEOTIDE SEQUENCE [LARGE SCALE GENOMIC DNA]</scope>
    <source>
        <strain evidence="4">ATCC 700358</strain>
    </source>
</reference>
<sequence>MDQIAAVRPEANAAGHDVLEFGSDSGYSEIEQIPIDELSVLDSPRIGGEDFTHVRALAEVITVLPPIVVHRQTMTVVDGAHRLRAAQRSGAEVIDAVYFDGDAREAFVIAVRMNSAHGLPLTLADRKAAATRILGDYPEWSNRRVADVVGLSDKTVGAIRRGADAEYPQQPDARMGRDGVMYPVEAGERRRRALEFLADKPGASAKEVALATGVSLTTAKKARRDVRENRAAGAGRDGQGADTGAGGETGVPGVAPSADRQAGGQGGSRDTGAIVRRLRADPSLRFTEYGRRLLRMLEALPVEPAAWQMIVDSIPMHCAPTVAELARRHAVEWQNLAERLARKADLDRIS</sequence>
<dbReference type="InterPro" id="IPR036086">
    <property type="entry name" value="ParB/Sulfiredoxin_sf"/>
</dbReference>
<dbReference type="SUPFAM" id="SSF110849">
    <property type="entry name" value="ParB/Sulfiredoxin"/>
    <property type="match status" value="1"/>
</dbReference>
<evidence type="ECO:0000259" key="2">
    <source>
        <dbReference type="SMART" id="SM00470"/>
    </source>
</evidence>
<dbReference type="HOGENOM" id="CLU_053341_0_0_11"/>